<dbReference type="GO" id="GO:0005829">
    <property type="term" value="C:cytosol"/>
    <property type="evidence" value="ECO:0007669"/>
    <property type="project" value="TreeGrafter"/>
</dbReference>
<evidence type="ECO:0000256" key="2">
    <source>
        <dbReference type="ARBA" id="ARBA00022729"/>
    </source>
</evidence>
<protein>
    <submittedName>
        <fullName evidence="4">OmpH family outer membrane protein</fullName>
    </submittedName>
</protein>
<proteinExistence type="inferred from homology"/>
<dbReference type="AlphaFoldDB" id="A0A9D9EHC0"/>
<gene>
    <name evidence="4" type="ORF">IAC29_02375</name>
</gene>
<evidence type="ECO:0000256" key="3">
    <source>
        <dbReference type="SAM" id="Coils"/>
    </source>
</evidence>
<dbReference type="SUPFAM" id="SSF111384">
    <property type="entry name" value="OmpH-like"/>
    <property type="match status" value="1"/>
</dbReference>
<evidence type="ECO:0000256" key="1">
    <source>
        <dbReference type="ARBA" id="ARBA00009091"/>
    </source>
</evidence>
<evidence type="ECO:0000313" key="5">
    <source>
        <dbReference type="Proteomes" id="UP000810252"/>
    </source>
</evidence>
<feature type="coiled-coil region" evidence="3">
    <location>
        <begin position="112"/>
        <end position="139"/>
    </location>
</feature>
<evidence type="ECO:0000313" key="4">
    <source>
        <dbReference type="EMBL" id="MBO8448101.1"/>
    </source>
</evidence>
<dbReference type="Proteomes" id="UP000810252">
    <property type="component" value="Unassembled WGS sequence"/>
</dbReference>
<dbReference type="EMBL" id="JADIMQ010000034">
    <property type="protein sequence ID" value="MBO8448101.1"/>
    <property type="molecule type" value="Genomic_DNA"/>
</dbReference>
<name>A0A9D9EHC0_9BACT</name>
<dbReference type="SMART" id="SM00935">
    <property type="entry name" value="OmpH"/>
    <property type="match status" value="1"/>
</dbReference>
<keyword evidence="3" id="KW-0175">Coiled coil</keyword>
<reference evidence="4" key="2">
    <citation type="journal article" date="2021" name="PeerJ">
        <title>Extensive microbial diversity within the chicken gut microbiome revealed by metagenomics and culture.</title>
        <authorList>
            <person name="Gilroy R."/>
            <person name="Ravi A."/>
            <person name="Getino M."/>
            <person name="Pursley I."/>
            <person name="Horton D.L."/>
            <person name="Alikhan N.F."/>
            <person name="Baker D."/>
            <person name="Gharbi K."/>
            <person name="Hall N."/>
            <person name="Watson M."/>
            <person name="Adriaenssens E.M."/>
            <person name="Foster-Nyarko E."/>
            <person name="Jarju S."/>
            <person name="Secka A."/>
            <person name="Antonio M."/>
            <person name="Oren A."/>
            <person name="Chaudhuri R.R."/>
            <person name="La Ragione R."/>
            <person name="Hildebrand F."/>
            <person name="Pallen M.J."/>
        </authorList>
    </citation>
    <scope>NUCLEOTIDE SEQUENCE</scope>
    <source>
        <strain evidence="4">20514</strain>
    </source>
</reference>
<dbReference type="GO" id="GO:0050821">
    <property type="term" value="P:protein stabilization"/>
    <property type="evidence" value="ECO:0007669"/>
    <property type="project" value="TreeGrafter"/>
</dbReference>
<dbReference type="Pfam" id="PF03938">
    <property type="entry name" value="OmpH"/>
    <property type="match status" value="1"/>
</dbReference>
<dbReference type="Gene3D" id="3.30.910.20">
    <property type="entry name" value="Skp domain"/>
    <property type="match status" value="1"/>
</dbReference>
<reference evidence="4" key="1">
    <citation type="submission" date="2020-10" db="EMBL/GenBank/DDBJ databases">
        <authorList>
            <person name="Gilroy R."/>
        </authorList>
    </citation>
    <scope>NUCLEOTIDE SEQUENCE</scope>
    <source>
        <strain evidence="4">20514</strain>
    </source>
</reference>
<accession>A0A9D9EHC0</accession>
<dbReference type="PANTHER" id="PTHR35089">
    <property type="entry name" value="CHAPERONE PROTEIN SKP"/>
    <property type="match status" value="1"/>
</dbReference>
<comment type="caution">
    <text evidence="4">The sequence shown here is derived from an EMBL/GenBank/DDBJ whole genome shotgun (WGS) entry which is preliminary data.</text>
</comment>
<dbReference type="GO" id="GO:0051082">
    <property type="term" value="F:unfolded protein binding"/>
    <property type="evidence" value="ECO:0007669"/>
    <property type="project" value="InterPro"/>
</dbReference>
<keyword evidence="2" id="KW-0732">Signal</keyword>
<comment type="similarity">
    <text evidence="1">Belongs to the Skp family.</text>
</comment>
<organism evidence="4 5">
    <name type="scientific">Candidatus Cryptobacteroides merdigallinarum</name>
    <dbReference type="NCBI Taxonomy" id="2840770"/>
    <lineage>
        <taxon>Bacteria</taxon>
        <taxon>Pseudomonadati</taxon>
        <taxon>Bacteroidota</taxon>
        <taxon>Bacteroidia</taxon>
        <taxon>Bacteroidales</taxon>
        <taxon>Candidatus Cryptobacteroides</taxon>
    </lineage>
</organism>
<dbReference type="InterPro" id="IPR024930">
    <property type="entry name" value="Skp_dom_sf"/>
</dbReference>
<sequence length="207" mass="23296">MKNVPLILSIVAVAVAVAGGIYSLTLNPKSEKNTPADGSDSTSVTMATSGIVYVDLDRIVQEYDMASDLGAVVETRVKNIQDEVNRRGKQLESEMLDFQNKINKGLITRSVAEVQGQELQKKEAEFNEYANQKNNEVIEEQTVMMNQIADAIQTFMEKYNEEKKYTMILTNQRGVPVITADRSLDITDDVILRLNEEYIKEKNKNNK</sequence>
<dbReference type="PANTHER" id="PTHR35089:SF1">
    <property type="entry name" value="CHAPERONE PROTEIN SKP"/>
    <property type="match status" value="1"/>
</dbReference>
<dbReference type="InterPro" id="IPR005632">
    <property type="entry name" value="Chaperone_Skp"/>
</dbReference>